<dbReference type="VEuPathDB" id="FungiDB:GLRG_01166"/>
<sequence>MKGGLVWLGSPGSGPDTGTRQTIPGGVWRRQKARSNGITTMEAVIRNALAVVGRGGNWQDCCPGSPTPGEPLRFDHERRRCGHSDADAYDRGHLIPSTASGTGRSGFSAVAGGNDDSFSAGLTTQRSDPSGAQASSPLLAASLESTVQRPENVGNRYTEHLALHQRLVQESPRASPSTPHPMLGVARAVGRPEDGCEFAATSVDMTHIRPAAPPQKQAFRLQHVPGRGSARKSTSTTTAALASAPASSWATGTTVKRRYNVPLLATVPLARVG</sequence>
<proteinExistence type="predicted"/>
<organism evidence="3">
    <name type="scientific">Colletotrichum graminicola (strain M1.001 / M2 / FGSC 10212)</name>
    <name type="common">Maize anthracnose fungus</name>
    <name type="synonym">Glomerella graminicola</name>
    <dbReference type="NCBI Taxonomy" id="645133"/>
    <lineage>
        <taxon>Eukaryota</taxon>
        <taxon>Fungi</taxon>
        <taxon>Dikarya</taxon>
        <taxon>Ascomycota</taxon>
        <taxon>Pezizomycotina</taxon>
        <taxon>Sordariomycetes</taxon>
        <taxon>Hypocreomycetidae</taxon>
        <taxon>Glomerellales</taxon>
        <taxon>Glomerellaceae</taxon>
        <taxon>Colletotrichum</taxon>
        <taxon>Colletotrichum graminicola species complex</taxon>
    </lineage>
</organism>
<feature type="region of interest" description="Disordered" evidence="1">
    <location>
        <begin position="225"/>
        <end position="247"/>
    </location>
</feature>
<evidence type="ECO:0000256" key="1">
    <source>
        <dbReference type="SAM" id="MobiDB-lite"/>
    </source>
</evidence>
<reference evidence="3" key="1">
    <citation type="journal article" date="2012" name="Nat. Genet.">
        <title>Lifestyle transitions in plant pathogenic Colletotrichum fungi deciphered by genome and transcriptome analyses.</title>
        <authorList>
            <person name="O'Connell R.J."/>
            <person name="Thon M.R."/>
            <person name="Hacquard S."/>
            <person name="Amyotte S.G."/>
            <person name="Kleemann J."/>
            <person name="Torres M.F."/>
            <person name="Damm U."/>
            <person name="Buiate E.A."/>
            <person name="Epstein L."/>
            <person name="Alkan N."/>
            <person name="Altmueller J."/>
            <person name="Alvarado-Balderrama L."/>
            <person name="Bauser C.A."/>
            <person name="Becker C."/>
            <person name="Birren B.W."/>
            <person name="Chen Z."/>
            <person name="Choi J."/>
            <person name="Crouch J.A."/>
            <person name="Duvick J.P."/>
            <person name="Farman M.A."/>
            <person name="Gan P."/>
            <person name="Heiman D."/>
            <person name="Henrissat B."/>
            <person name="Howard R.J."/>
            <person name="Kabbage M."/>
            <person name="Koch C."/>
            <person name="Kracher B."/>
            <person name="Kubo Y."/>
            <person name="Law A.D."/>
            <person name="Lebrun M.-H."/>
            <person name="Lee Y.-H."/>
            <person name="Miyara I."/>
            <person name="Moore N."/>
            <person name="Neumann U."/>
            <person name="Nordstroem K."/>
            <person name="Panaccione D.G."/>
            <person name="Panstruga R."/>
            <person name="Place M."/>
            <person name="Proctor R.H."/>
            <person name="Prusky D."/>
            <person name="Rech G."/>
            <person name="Reinhardt R."/>
            <person name="Rollins J.A."/>
            <person name="Rounsley S."/>
            <person name="Schardl C.L."/>
            <person name="Schwartz D.C."/>
            <person name="Shenoy N."/>
            <person name="Shirasu K."/>
            <person name="Sikhakolli U.R."/>
            <person name="Stueber K."/>
            <person name="Sukno S.A."/>
            <person name="Sweigard J.A."/>
            <person name="Takano Y."/>
            <person name="Takahara H."/>
            <person name="Trail F."/>
            <person name="van der Does H.C."/>
            <person name="Voll L.M."/>
            <person name="Will I."/>
            <person name="Young S."/>
            <person name="Zeng Q."/>
            <person name="Zhang J."/>
            <person name="Zhou S."/>
            <person name="Dickman M.B."/>
            <person name="Schulze-Lefert P."/>
            <person name="Ver Loren van Themaat E."/>
            <person name="Ma L.-J."/>
            <person name="Vaillancourt L.J."/>
        </authorList>
    </citation>
    <scope>NUCLEOTIDE SEQUENCE [LARGE SCALE GENOMIC DNA]</scope>
    <source>
        <strain evidence="3">M1.001 / M2 / FGSC 10212</strain>
    </source>
</reference>
<dbReference type="GeneID" id="24406531"/>
<dbReference type="Proteomes" id="UP000008782">
    <property type="component" value="Unassembled WGS sequence"/>
</dbReference>
<dbReference type="HOGENOM" id="CLU_1019455_0_0_1"/>
<keyword evidence="3" id="KW-1185">Reference proteome</keyword>
<dbReference type="EMBL" id="GG697333">
    <property type="protein sequence ID" value="EFQ26022.1"/>
    <property type="molecule type" value="Genomic_DNA"/>
</dbReference>
<dbReference type="AlphaFoldDB" id="E3Q4K7"/>
<evidence type="ECO:0000313" key="2">
    <source>
        <dbReference type="EMBL" id="EFQ26022.1"/>
    </source>
</evidence>
<gene>
    <name evidence="2" type="ORF">GLRG_01166</name>
</gene>
<evidence type="ECO:0000313" key="3">
    <source>
        <dbReference type="Proteomes" id="UP000008782"/>
    </source>
</evidence>
<name>E3Q4K7_COLGM</name>
<dbReference type="RefSeq" id="XP_008090042.1">
    <property type="nucleotide sequence ID" value="XM_008091851.1"/>
</dbReference>
<feature type="region of interest" description="Disordered" evidence="1">
    <location>
        <begin position="1"/>
        <end position="24"/>
    </location>
</feature>
<accession>E3Q4K7</accession>
<protein>
    <submittedName>
        <fullName evidence="2">Uncharacterized protein</fullName>
    </submittedName>
</protein>
<feature type="compositionally biased region" description="Low complexity" evidence="1">
    <location>
        <begin position="231"/>
        <end position="247"/>
    </location>
</feature>